<reference evidence="1" key="1">
    <citation type="journal article" date="2014" name="Front. Microbiol.">
        <title>High frequency of phylogenetically diverse reductive dehalogenase-homologous genes in deep subseafloor sedimentary metagenomes.</title>
        <authorList>
            <person name="Kawai M."/>
            <person name="Futagami T."/>
            <person name="Toyoda A."/>
            <person name="Takaki Y."/>
            <person name="Nishi S."/>
            <person name="Hori S."/>
            <person name="Arai W."/>
            <person name="Tsubouchi T."/>
            <person name="Morono Y."/>
            <person name="Uchiyama I."/>
            <person name="Ito T."/>
            <person name="Fujiyama A."/>
            <person name="Inagaki F."/>
            <person name="Takami H."/>
        </authorList>
    </citation>
    <scope>NUCLEOTIDE SEQUENCE</scope>
    <source>
        <strain evidence="1">Expedition CK06-06</strain>
    </source>
</reference>
<dbReference type="AlphaFoldDB" id="X0RW87"/>
<accession>X0RW87</accession>
<protein>
    <submittedName>
        <fullName evidence="1">Uncharacterized protein</fullName>
    </submittedName>
</protein>
<comment type="caution">
    <text evidence="1">The sequence shown here is derived from an EMBL/GenBank/DDBJ whole genome shotgun (WGS) entry which is preliminary data.</text>
</comment>
<gene>
    <name evidence="1" type="ORF">S01H1_16677</name>
</gene>
<proteinExistence type="predicted"/>
<dbReference type="EMBL" id="BARS01008785">
    <property type="protein sequence ID" value="GAF67296.1"/>
    <property type="molecule type" value="Genomic_DNA"/>
</dbReference>
<name>X0RW87_9ZZZZ</name>
<sequence length="84" mass="10158">MNQEAERHWQAWLTRYYRFKELGYWESPRQSLLQSIWAHLIPLRLYVIWWALLGRPIIYGVHFIGGIEIGEETPKHLLIARNKV</sequence>
<organism evidence="1">
    <name type="scientific">marine sediment metagenome</name>
    <dbReference type="NCBI Taxonomy" id="412755"/>
    <lineage>
        <taxon>unclassified sequences</taxon>
        <taxon>metagenomes</taxon>
        <taxon>ecological metagenomes</taxon>
    </lineage>
</organism>
<evidence type="ECO:0000313" key="1">
    <source>
        <dbReference type="EMBL" id="GAF67296.1"/>
    </source>
</evidence>